<protein>
    <submittedName>
        <fullName evidence="2">Uncharacterized protein</fullName>
    </submittedName>
</protein>
<keyword evidence="1" id="KW-0732">Signal</keyword>
<dbReference type="Proteomes" id="UP000053558">
    <property type="component" value="Unassembled WGS sequence"/>
</dbReference>
<evidence type="ECO:0000313" key="3">
    <source>
        <dbReference type="Proteomes" id="UP000053558"/>
    </source>
</evidence>
<feature type="chain" id="PRO_5024464594" evidence="1">
    <location>
        <begin position="22"/>
        <end position="154"/>
    </location>
</feature>
<dbReference type="GeneID" id="19206315"/>
<reference evidence="3" key="1">
    <citation type="journal article" date="2012" name="Science">
        <title>The Paleozoic origin of enzymatic lignin decomposition reconstructed from 31 fungal genomes.</title>
        <authorList>
            <person name="Floudas D."/>
            <person name="Binder M."/>
            <person name="Riley R."/>
            <person name="Barry K."/>
            <person name="Blanchette R.A."/>
            <person name="Henrissat B."/>
            <person name="Martinez A.T."/>
            <person name="Otillar R."/>
            <person name="Spatafora J.W."/>
            <person name="Yadav J.S."/>
            <person name="Aerts A."/>
            <person name="Benoit I."/>
            <person name="Boyd A."/>
            <person name="Carlson A."/>
            <person name="Copeland A."/>
            <person name="Coutinho P.M."/>
            <person name="de Vries R.P."/>
            <person name="Ferreira P."/>
            <person name="Findley K."/>
            <person name="Foster B."/>
            <person name="Gaskell J."/>
            <person name="Glotzer D."/>
            <person name="Gorecki P."/>
            <person name="Heitman J."/>
            <person name="Hesse C."/>
            <person name="Hori C."/>
            <person name="Igarashi K."/>
            <person name="Jurgens J.A."/>
            <person name="Kallen N."/>
            <person name="Kersten P."/>
            <person name="Kohler A."/>
            <person name="Kuees U."/>
            <person name="Kumar T.K.A."/>
            <person name="Kuo A."/>
            <person name="LaButti K."/>
            <person name="Larrondo L.F."/>
            <person name="Lindquist E."/>
            <person name="Ling A."/>
            <person name="Lombard V."/>
            <person name="Lucas S."/>
            <person name="Lundell T."/>
            <person name="Martin R."/>
            <person name="McLaughlin D.J."/>
            <person name="Morgenstern I."/>
            <person name="Morin E."/>
            <person name="Murat C."/>
            <person name="Nagy L.G."/>
            <person name="Nolan M."/>
            <person name="Ohm R.A."/>
            <person name="Patyshakuliyeva A."/>
            <person name="Rokas A."/>
            <person name="Ruiz-Duenas F.J."/>
            <person name="Sabat G."/>
            <person name="Salamov A."/>
            <person name="Samejima M."/>
            <person name="Schmutz J."/>
            <person name="Slot J.C."/>
            <person name="St John F."/>
            <person name="Stenlid J."/>
            <person name="Sun H."/>
            <person name="Sun S."/>
            <person name="Syed K."/>
            <person name="Tsang A."/>
            <person name="Wiebenga A."/>
            <person name="Young D."/>
            <person name="Pisabarro A."/>
            <person name="Eastwood D.C."/>
            <person name="Martin F."/>
            <person name="Cullen D."/>
            <person name="Grigoriev I.V."/>
            <person name="Hibbett D.S."/>
        </authorList>
    </citation>
    <scope>NUCLEOTIDE SEQUENCE [LARGE SCALE GENOMIC DNA]</scope>
    <source>
        <strain evidence="3">RWD-64-598 SS2</strain>
    </source>
</reference>
<dbReference type="RefSeq" id="XP_007774844.1">
    <property type="nucleotide sequence ID" value="XM_007776654.1"/>
</dbReference>
<sequence length="154" mass="17548">MKYSAAASLVLVAAAASGALAQDSSSGRVTPSGIPFLQLGHPPLLLPLPRHHRRPLLPLLPHLLRVLRRLLRALGRDDADRLAHLCRAERDQQPREFHLYHRQRKRKQQQRARCNQHKLRFNRRRCQCTCKFRRGRGGPGSWSDCSIRGCDALS</sequence>
<comment type="caution">
    <text evidence="2">The sequence shown here is derived from an EMBL/GenBank/DDBJ whole genome shotgun (WGS) entry which is preliminary data.</text>
</comment>
<name>A0A5M3M5V7_CONPW</name>
<accession>A0A5M3M5V7</accession>
<dbReference type="AlphaFoldDB" id="A0A5M3M5V7"/>
<evidence type="ECO:0000256" key="1">
    <source>
        <dbReference type="SAM" id="SignalP"/>
    </source>
</evidence>
<dbReference type="KEGG" id="cput:CONPUDRAFT_169725"/>
<evidence type="ECO:0000313" key="2">
    <source>
        <dbReference type="EMBL" id="EIW74762.1"/>
    </source>
</evidence>
<feature type="signal peptide" evidence="1">
    <location>
        <begin position="1"/>
        <end position="21"/>
    </location>
</feature>
<organism evidence="2 3">
    <name type="scientific">Coniophora puteana (strain RWD-64-598)</name>
    <name type="common">Brown rot fungus</name>
    <dbReference type="NCBI Taxonomy" id="741705"/>
    <lineage>
        <taxon>Eukaryota</taxon>
        <taxon>Fungi</taxon>
        <taxon>Dikarya</taxon>
        <taxon>Basidiomycota</taxon>
        <taxon>Agaricomycotina</taxon>
        <taxon>Agaricomycetes</taxon>
        <taxon>Agaricomycetidae</taxon>
        <taxon>Boletales</taxon>
        <taxon>Coniophorineae</taxon>
        <taxon>Coniophoraceae</taxon>
        <taxon>Coniophora</taxon>
    </lineage>
</organism>
<keyword evidence="3" id="KW-1185">Reference proteome</keyword>
<proteinExistence type="predicted"/>
<gene>
    <name evidence="2" type="ORF">CONPUDRAFT_169725</name>
</gene>
<dbReference type="EMBL" id="JH711590">
    <property type="protein sequence ID" value="EIW74762.1"/>
    <property type="molecule type" value="Genomic_DNA"/>
</dbReference>